<sequence>MIVLVFIFTNTTIAKAEGAPRIRDSVVFDHKLSDDKSALIPIVRVTSDDYSDGTSTIQEYSFPEAMIKIPENASYIEEKDTSKPNTLAIGCGWKPYSMMFQLSTGYTAYQVECYGMYNTQTGKETGPEHSRLLQFDLSTKKLKVLRQIDSMSYNSRINLYRNFKGYSVSTEEPEPSRPGDYRLKKVYVYSFETNKQIAVVNDNPRDGDPLIGNYDRALEDNTILLEENNTINGKQSMPKYFQLYPDGHKTEVFPNPHLGSERWGKKIGEIRYAEKYDSKRKDSFVGYTLNGKFTPLSPGNTKVLAGSTFSPNNTHLIISYSFRDPKAAYEATIVDVKTAKVLYTLPAHESGKRLHGYHWVNDDLVRINFNIDSFSGYLHVPTGIITKKGKEDYWGIGRVYSGNYSDLLTPEAPAQIIVNGKNVVYSGQGPFRLYKGDGALLVPLNDFAIAINAAVSVTKDGWQIQYGDQTIMIAKSKSTMFQGRAYVPLKTLTDQLGIKATVKEKDYE</sequence>
<name>A0ABN8FRA8_9BACL</name>
<comment type="caution">
    <text evidence="1">The sequence shown here is derived from an EMBL/GenBank/DDBJ whole genome shotgun (WGS) entry which is preliminary data.</text>
</comment>
<keyword evidence="2" id="KW-1185">Reference proteome</keyword>
<organism evidence="1 2">
    <name type="scientific">Paenibacillus pseudetheri</name>
    <dbReference type="NCBI Taxonomy" id="2897682"/>
    <lineage>
        <taxon>Bacteria</taxon>
        <taxon>Bacillati</taxon>
        <taxon>Bacillota</taxon>
        <taxon>Bacilli</taxon>
        <taxon>Bacillales</taxon>
        <taxon>Paenibacillaceae</taxon>
        <taxon>Paenibacillus</taxon>
    </lineage>
</organism>
<reference evidence="1" key="1">
    <citation type="submission" date="2021-12" db="EMBL/GenBank/DDBJ databases">
        <authorList>
            <person name="Criscuolo A."/>
        </authorList>
    </citation>
    <scope>NUCLEOTIDE SEQUENCE</scope>
    <source>
        <strain evidence="1">CIP111894</strain>
    </source>
</reference>
<dbReference type="Proteomes" id="UP000838749">
    <property type="component" value="Unassembled WGS sequence"/>
</dbReference>
<evidence type="ECO:0000313" key="1">
    <source>
        <dbReference type="EMBL" id="CAH1057691.1"/>
    </source>
</evidence>
<proteinExistence type="predicted"/>
<evidence type="ECO:0000313" key="2">
    <source>
        <dbReference type="Proteomes" id="UP000838749"/>
    </source>
</evidence>
<evidence type="ECO:0008006" key="3">
    <source>
        <dbReference type="Google" id="ProtNLM"/>
    </source>
</evidence>
<gene>
    <name evidence="1" type="ORF">PAECIP111894_03862</name>
</gene>
<accession>A0ABN8FRA8</accession>
<protein>
    <recommendedName>
        <fullName evidence="3">Copper amine oxidase-like N-terminal domain-containing protein</fullName>
    </recommendedName>
</protein>
<dbReference type="EMBL" id="CAKMAB010000023">
    <property type="protein sequence ID" value="CAH1057691.1"/>
    <property type="molecule type" value="Genomic_DNA"/>
</dbReference>
<dbReference type="RefSeq" id="WP_234537956.1">
    <property type="nucleotide sequence ID" value="NZ_CAKMAB010000023.1"/>
</dbReference>